<dbReference type="SUPFAM" id="SSF55681">
    <property type="entry name" value="Class II aaRS and biotin synthetases"/>
    <property type="match status" value="1"/>
</dbReference>
<dbReference type="InterPro" id="IPR012340">
    <property type="entry name" value="NA-bd_OB-fold"/>
</dbReference>
<feature type="domain" description="Aminoacyl-transfer RNA synthetases class-II family profile" evidence="8">
    <location>
        <begin position="136"/>
        <end position="454"/>
    </location>
</feature>
<evidence type="ECO:0000256" key="4">
    <source>
        <dbReference type="ARBA" id="ARBA00022840"/>
    </source>
</evidence>
<keyword evidence="10" id="KW-1185">Reference proteome</keyword>
<dbReference type="PANTHER" id="PTHR22594">
    <property type="entry name" value="ASPARTYL/LYSYL-TRNA SYNTHETASE"/>
    <property type="match status" value="1"/>
</dbReference>
<dbReference type="PANTHER" id="PTHR22594:SF34">
    <property type="entry name" value="ASPARAGINE--TRNA LIGASE, MITOCHONDRIAL-RELATED"/>
    <property type="match status" value="1"/>
</dbReference>
<evidence type="ECO:0000256" key="6">
    <source>
        <dbReference type="ARBA" id="ARBA00023146"/>
    </source>
</evidence>
<dbReference type="PROSITE" id="PS50862">
    <property type="entry name" value="AA_TRNA_LIGASE_II"/>
    <property type="match status" value="1"/>
</dbReference>
<dbReference type="GO" id="GO:0016740">
    <property type="term" value="F:transferase activity"/>
    <property type="evidence" value="ECO:0007669"/>
    <property type="project" value="UniProtKB-ARBA"/>
</dbReference>
<dbReference type="AlphaFoldDB" id="U5MKW4"/>
<dbReference type="GO" id="GO:0140096">
    <property type="term" value="F:catalytic activity, acting on a protein"/>
    <property type="evidence" value="ECO:0007669"/>
    <property type="project" value="UniProtKB-ARBA"/>
</dbReference>
<dbReference type="OrthoDB" id="9762036at2"/>
<dbReference type="InterPro" id="IPR004365">
    <property type="entry name" value="NA-bd_OB_tRNA"/>
</dbReference>
<dbReference type="Pfam" id="PF01336">
    <property type="entry name" value="tRNA_anti-codon"/>
    <property type="match status" value="1"/>
</dbReference>
<comment type="similarity">
    <text evidence="1 7">Belongs to the class-II aminoacyl-tRNA synthetase family.</text>
</comment>
<dbReference type="GeneID" id="55472676"/>
<dbReference type="EC" id="6.1.1.22" evidence="7"/>
<keyword evidence="4 7" id="KW-0067">ATP-binding</keyword>
<dbReference type="Pfam" id="PF00152">
    <property type="entry name" value="tRNA-synt_2"/>
    <property type="match status" value="1"/>
</dbReference>
<dbReference type="eggNOG" id="COG0017">
    <property type="taxonomic scope" value="Bacteria"/>
</dbReference>
<dbReference type="NCBIfam" id="TIGR00457">
    <property type="entry name" value="asnS"/>
    <property type="match status" value="1"/>
</dbReference>
<dbReference type="EMBL" id="CP006721">
    <property type="protein sequence ID" value="AGX41173.1"/>
    <property type="molecule type" value="Genomic_DNA"/>
</dbReference>
<keyword evidence="7" id="KW-0963">Cytoplasm</keyword>
<reference evidence="9 10" key="1">
    <citation type="journal article" date="2013" name="Genome Announc.">
        <title>Complete Genome Sequence of the Solvent Producer Clostridium saccharobutylicum NCP262 (DSM 13864).</title>
        <authorList>
            <person name="Poehlein A."/>
            <person name="Hartwich K."/>
            <person name="Krabben P."/>
            <person name="Ehrenreich A."/>
            <person name="Liebl W."/>
            <person name="Durre P."/>
            <person name="Gottschalk G."/>
            <person name="Daniel R."/>
        </authorList>
    </citation>
    <scope>NUCLEOTIDE SEQUENCE [LARGE SCALE GENOMIC DNA]</scope>
    <source>
        <strain evidence="9">DSM 13864</strain>
    </source>
</reference>
<gene>
    <name evidence="7 9" type="primary">asnS</name>
    <name evidence="9" type="ORF">CLSA_c01000</name>
</gene>
<dbReference type="InterPro" id="IPR004364">
    <property type="entry name" value="Aa-tRNA-synt_II"/>
</dbReference>
<evidence type="ECO:0000256" key="1">
    <source>
        <dbReference type="ARBA" id="ARBA00008226"/>
    </source>
</evidence>
<comment type="catalytic activity">
    <reaction evidence="7">
        <text>tRNA(Asn) + L-asparagine + ATP = L-asparaginyl-tRNA(Asn) + AMP + diphosphate + H(+)</text>
        <dbReference type="Rhea" id="RHEA:11180"/>
        <dbReference type="Rhea" id="RHEA-COMP:9659"/>
        <dbReference type="Rhea" id="RHEA-COMP:9674"/>
        <dbReference type="ChEBI" id="CHEBI:15378"/>
        <dbReference type="ChEBI" id="CHEBI:30616"/>
        <dbReference type="ChEBI" id="CHEBI:33019"/>
        <dbReference type="ChEBI" id="CHEBI:58048"/>
        <dbReference type="ChEBI" id="CHEBI:78442"/>
        <dbReference type="ChEBI" id="CHEBI:78515"/>
        <dbReference type="ChEBI" id="CHEBI:456215"/>
        <dbReference type="EC" id="6.1.1.22"/>
    </reaction>
</comment>
<dbReference type="PATRIC" id="fig|1345695.10.peg.366"/>
<evidence type="ECO:0000313" key="10">
    <source>
        <dbReference type="Proteomes" id="UP000017118"/>
    </source>
</evidence>
<dbReference type="FunFam" id="3.30.930.10:FF:000016">
    <property type="entry name" value="Asparagine--tRNA ligase"/>
    <property type="match status" value="1"/>
</dbReference>
<dbReference type="GO" id="GO:0005737">
    <property type="term" value="C:cytoplasm"/>
    <property type="evidence" value="ECO:0007669"/>
    <property type="project" value="UniProtKB-SubCell"/>
</dbReference>
<dbReference type="GO" id="GO:0006421">
    <property type="term" value="P:asparaginyl-tRNA aminoacylation"/>
    <property type="evidence" value="ECO:0007669"/>
    <property type="project" value="UniProtKB-UniRule"/>
</dbReference>
<dbReference type="SUPFAM" id="SSF50249">
    <property type="entry name" value="Nucleic acid-binding proteins"/>
    <property type="match status" value="1"/>
</dbReference>
<dbReference type="Gene3D" id="3.30.930.10">
    <property type="entry name" value="Bira Bifunctional Protein, Domain 2"/>
    <property type="match status" value="1"/>
</dbReference>
<dbReference type="GO" id="GO:0004816">
    <property type="term" value="F:asparagine-tRNA ligase activity"/>
    <property type="evidence" value="ECO:0007669"/>
    <property type="project" value="UniProtKB-UniRule"/>
</dbReference>
<dbReference type="KEGG" id="csb:CLSA_c01000"/>
<dbReference type="InterPro" id="IPR045864">
    <property type="entry name" value="aa-tRNA-synth_II/BPL/LPL"/>
</dbReference>
<sequence>MAKSNLIRTLYRNTDDFLSKEVTISGWIRTLRASNAFGFIEVNDGSFFKNIQVVIDEKLENFKEVAKLPISSSISVIGTLVATPDSKQPFEIQAKEVIIEGMSNSDYPLQKKRHTFEYLRTIAHLRPRSNAFSATFRVRSVAAYAIHKFFQDQDFVYTHTPIITGSDCEGAGEMFRLTTLDPKTPELTKDGDVDFTKDFFGKETNLTVSGQLNAECFALAFRNIYTFGPTFRAENSNTTRHAAEFWMIEPEIAFADLQDDMELAESMLKYVINYVIEHCPEELEFFNQFVDKGLLERLNHVISSDFARVTYTEAVEILQKCGKEFDYPVSWGIDLQTEHERYLTEEHFNKPLFVTDYPKDIKAFYMRMNDDNKTVAATDLLVPGIGEIIGGSQREERIDVLKNRMNELGLNEEDYWWYLELRKYGETKHAGFGLGFERLIMYITGMTNIRDVIPFPRTPGTSEF</sequence>
<protein>
    <recommendedName>
        <fullName evidence="7">Asparagine--tRNA ligase</fullName>
        <ecNumber evidence="7">6.1.1.22</ecNumber>
    </recommendedName>
    <alternativeName>
        <fullName evidence="7">Asparaginyl-tRNA synthetase</fullName>
        <shortName evidence="7">AsnRS</shortName>
    </alternativeName>
</protein>
<keyword evidence="6 7" id="KW-0030">Aminoacyl-tRNA synthetase</keyword>
<keyword evidence="5 7" id="KW-0648">Protein biosynthesis</keyword>
<evidence type="ECO:0000256" key="3">
    <source>
        <dbReference type="ARBA" id="ARBA00022741"/>
    </source>
</evidence>
<dbReference type="Proteomes" id="UP000017118">
    <property type="component" value="Chromosome"/>
</dbReference>
<keyword evidence="2 7" id="KW-0436">Ligase</keyword>
<dbReference type="CDD" id="cd00776">
    <property type="entry name" value="AsxRS_core"/>
    <property type="match status" value="1"/>
</dbReference>
<dbReference type="NCBIfam" id="NF003037">
    <property type="entry name" value="PRK03932.1"/>
    <property type="match status" value="1"/>
</dbReference>
<evidence type="ECO:0000259" key="8">
    <source>
        <dbReference type="PROSITE" id="PS50862"/>
    </source>
</evidence>
<dbReference type="CDD" id="cd04318">
    <property type="entry name" value="EcAsnRS_like_N"/>
    <property type="match status" value="1"/>
</dbReference>
<evidence type="ECO:0000313" key="9">
    <source>
        <dbReference type="EMBL" id="AGX41173.1"/>
    </source>
</evidence>
<keyword evidence="3 7" id="KW-0547">Nucleotide-binding</keyword>
<dbReference type="InterPro" id="IPR002312">
    <property type="entry name" value="Asp/Asn-tRNA-synth_IIb"/>
</dbReference>
<evidence type="ECO:0000256" key="7">
    <source>
        <dbReference type="HAMAP-Rule" id="MF_00534"/>
    </source>
</evidence>
<organism evidence="9 10">
    <name type="scientific">Clostridium saccharobutylicum DSM 13864</name>
    <dbReference type="NCBI Taxonomy" id="1345695"/>
    <lineage>
        <taxon>Bacteria</taxon>
        <taxon>Bacillati</taxon>
        <taxon>Bacillota</taxon>
        <taxon>Clostridia</taxon>
        <taxon>Eubacteriales</taxon>
        <taxon>Clostridiaceae</taxon>
        <taxon>Clostridium</taxon>
    </lineage>
</organism>
<dbReference type="RefSeq" id="WP_022743472.1">
    <property type="nucleotide sequence ID" value="NC_022571.1"/>
</dbReference>
<comment type="subcellular location">
    <subcellularLocation>
        <location evidence="7">Cytoplasm</location>
    </subcellularLocation>
</comment>
<dbReference type="InterPro" id="IPR006195">
    <property type="entry name" value="aa-tRNA-synth_II"/>
</dbReference>
<dbReference type="HAMAP" id="MF_00534">
    <property type="entry name" value="Asn_tRNA_synth"/>
    <property type="match status" value="1"/>
</dbReference>
<evidence type="ECO:0000256" key="2">
    <source>
        <dbReference type="ARBA" id="ARBA00022598"/>
    </source>
</evidence>
<dbReference type="PRINTS" id="PR01042">
    <property type="entry name" value="TRNASYNTHASP"/>
</dbReference>
<accession>U5MKW4</accession>
<evidence type="ECO:0000256" key="5">
    <source>
        <dbReference type="ARBA" id="ARBA00022917"/>
    </source>
</evidence>
<comment type="subunit">
    <text evidence="7">Homodimer.</text>
</comment>
<dbReference type="HOGENOM" id="CLU_004553_2_0_9"/>
<name>U5MKW4_CLOSA</name>
<dbReference type="GO" id="GO:0003676">
    <property type="term" value="F:nucleic acid binding"/>
    <property type="evidence" value="ECO:0007669"/>
    <property type="project" value="InterPro"/>
</dbReference>
<dbReference type="Gene3D" id="2.40.50.140">
    <property type="entry name" value="Nucleic acid-binding proteins"/>
    <property type="match status" value="1"/>
</dbReference>
<dbReference type="GO" id="GO:0005524">
    <property type="term" value="F:ATP binding"/>
    <property type="evidence" value="ECO:0007669"/>
    <property type="project" value="UniProtKB-UniRule"/>
</dbReference>
<proteinExistence type="inferred from homology"/>
<dbReference type="InterPro" id="IPR004522">
    <property type="entry name" value="Asn-tRNA-ligase"/>
</dbReference>